<proteinExistence type="predicted"/>
<evidence type="ECO:0000313" key="1">
    <source>
        <dbReference type="EMBL" id="MFC5509119.1"/>
    </source>
</evidence>
<accession>A0ABW0PB95</accession>
<protein>
    <submittedName>
        <fullName evidence="1">Uncharacterized protein</fullName>
    </submittedName>
</protein>
<evidence type="ECO:0000313" key="2">
    <source>
        <dbReference type="Proteomes" id="UP001596060"/>
    </source>
</evidence>
<name>A0ABW0PB95_9HYPH</name>
<sequence length="74" mass="8319">MRVDVSQPTNPGEPHQPRIRIESVEDYEQATRRIAALDSSSCGETEKRERAALVEAVAAWDRRHDDASGWTDTP</sequence>
<keyword evidence="2" id="KW-1185">Reference proteome</keyword>
<reference evidence="2" key="1">
    <citation type="journal article" date="2019" name="Int. J. Syst. Evol. Microbiol.">
        <title>The Global Catalogue of Microorganisms (GCM) 10K type strain sequencing project: providing services to taxonomists for standard genome sequencing and annotation.</title>
        <authorList>
            <consortium name="The Broad Institute Genomics Platform"/>
            <consortium name="The Broad Institute Genome Sequencing Center for Infectious Disease"/>
            <person name="Wu L."/>
            <person name="Ma J."/>
        </authorList>
    </citation>
    <scope>NUCLEOTIDE SEQUENCE [LARGE SCALE GENOMIC DNA]</scope>
    <source>
        <strain evidence="2">CCUG 43117</strain>
    </source>
</reference>
<dbReference type="Proteomes" id="UP001596060">
    <property type="component" value="Unassembled WGS sequence"/>
</dbReference>
<dbReference type="EMBL" id="JBHSLU010000148">
    <property type="protein sequence ID" value="MFC5509119.1"/>
    <property type="molecule type" value="Genomic_DNA"/>
</dbReference>
<comment type="caution">
    <text evidence="1">The sequence shown here is derived from an EMBL/GenBank/DDBJ whole genome shotgun (WGS) entry which is preliminary data.</text>
</comment>
<dbReference type="RefSeq" id="WP_066717530.1">
    <property type="nucleotide sequence ID" value="NZ_JBHSLU010000148.1"/>
</dbReference>
<gene>
    <name evidence="1" type="ORF">ACFPN9_28220</name>
</gene>
<organism evidence="1 2">
    <name type="scientific">Bosea massiliensis</name>
    <dbReference type="NCBI Taxonomy" id="151419"/>
    <lineage>
        <taxon>Bacteria</taxon>
        <taxon>Pseudomonadati</taxon>
        <taxon>Pseudomonadota</taxon>
        <taxon>Alphaproteobacteria</taxon>
        <taxon>Hyphomicrobiales</taxon>
        <taxon>Boseaceae</taxon>
        <taxon>Bosea</taxon>
    </lineage>
</organism>